<feature type="compositionally biased region" description="Low complexity" evidence="1">
    <location>
        <begin position="119"/>
        <end position="136"/>
    </location>
</feature>
<protein>
    <recommendedName>
        <fullName evidence="5">LysM domain-containing protein</fullName>
    </recommendedName>
</protein>
<feature type="region of interest" description="Disordered" evidence="1">
    <location>
        <begin position="316"/>
        <end position="341"/>
    </location>
</feature>
<name>A0AAD5T9A7_9FUNG</name>
<dbReference type="InterPro" id="IPR035940">
    <property type="entry name" value="CAP_sf"/>
</dbReference>
<gene>
    <name evidence="3" type="ORF">HK100_011771</name>
</gene>
<evidence type="ECO:0000313" key="4">
    <source>
        <dbReference type="Proteomes" id="UP001211907"/>
    </source>
</evidence>
<evidence type="ECO:0000256" key="2">
    <source>
        <dbReference type="SAM" id="SignalP"/>
    </source>
</evidence>
<evidence type="ECO:0008006" key="5">
    <source>
        <dbReference type="Google" id="ProtNLM"/>
    </source>
</evidence>
<keyword evidence="2" id="KW-0732">Signal</keyword>
<reference evidence="3" key="1">
    <citation type="submission" date="2020-05" db="EMBL/GenBank/DDBJ databases">
        <title>Phylogenomic resolution of chytrid fungi.</title>
        <authorList>
            <person name="Stajich J.E."/>
            <person name="Amses K."/>
            <person name="Simmons R."/>
            <person name="Seto K."/>
            <person name="Myers J."/>
            <person name="Bonds A."/>
            <person name="Quandt C.A."/>
            <person name="Barry K."/>
            <person name="Liu P."/>
            <person name="Grigoriev I."/>
            <person name="Longcore J.E."/>
            <person name="James T.Y."/>
        </authorList>
    </citation>
    <scope>NUCLEOTIDE SEQUENCE</scope>
    <source>
        <strain evidence="3">JEL0513</strain>
    </source>
</reference>
<feature type="compositionally biased region" description="Low complexity" evidence="1">
    <location>
        <begin position="94"/>
        <end position="109"/>
    </location>
</feature>
<evidence type="ECO:0000313" key="3">
    <source>
        <dbReference type="EMBL" id="KAJ3139366.1"/>
    </source>
</evidence>
<dbReference type="EMBL" id="JADGJH010000077">
    <property type="protein sequence ID" value="KAJ3139366.1"/>
    <property type="molecule type" value="Genomic_DNA"/>
</dbReference>
<feature type="region of interest" description="Disordered" evidence="1">
    <location>
        <begin position="94"/>
        <end position="136"/>
    </location>
</feature>
<keyword evidence="4" id="KW-1185">Reference proteome</keyword>
<dbReference type="Gene3D" id="3.40.33.10">
    <property type="entry name" value="CAP"/>
    <property type="match status" value="2"/>
</dbReference>
<dbReference type="Proteomes" id="UP001211907">
    <property type="component" value="Unassembled WGS sequence"/>
</dbReference>
<feature type="signal peptide" evidence="2">
    <location>
        <begin position="1"/>
        <end position="17"/>
    </location>
</feature>
<proteinExistence type="predicted"/>
<accession>A0AAD5T9A7</accession>
<dbReference type="SUPFAM" id="SSF55797">
    <property type="entry name" value="PR-1-like"/>
    <property type="match status" value="2"/>
</dbReference>
<organism evidence="3 4">
    <name type="scientific">Physocladia obscura</name>
    <dbReference type="NCBI Taxonomy" id="109957"/>
    <lineage>
        <taxon>Eukaryota</taxon>
        <taxon>Fungi</taxon>
        <taxon>Fungi incertae sedis</taxon>
        <taxon>Chytridiomycota</taxon>
        <taxon>Chytridiomycota incertae sedis</taxon>
        <taxon>Chytridiomycetes</taxon>
        <taxon>Chytridiales</taxon>
        <taxon>Chytriomycetaceae</taxon>
        <taxon>Physocladia</taxon>
    </lineage>
</organism>
<sequence>MARLLVLLAAVASSTLGVQGTLYGNKTGHPDYYVPNWKEVASCVKTVQVPGTPTCVQAAQYLGLTITALTALNPSLDCSKAYITPKTLICVPDGSSDGSSSSTNSSSSSGGSGTGGTGNSNSTASNSTISGSSSKSNVSSTATIAIITTTTTTAVAPASTAGFSATVDISSCISLFDTARSEYVSNQDGLTWSDNLASLAQQSADYSASSSCCDDTCHTLSGGSTGIAQNLYCGETSCDNAYDGWVTQEASAWGGHFANIVGYPVDYPYFGCAVSYSGVTAIYVAPSVTTTTTTTTTVEIVATTAAATTDDVLTTAETTTTTSDSEPAPAPQTQVDAPAAATTTTDAAVVAVASTTEAPAPAPQSQVDVPASTTTTTTDAVVVQSTTTAAAVSSGDIADPTIPSASDLPTPATNGCNGDNLSVCQTIAATDYQTAAAAAASVSSEFNQACLDLNNHARYLYGNPNAYLTWNEDLANWAVVSSAYANALSCWDCHSYSAGDLPWGQNLYVGESTCADAYYGWVTQEALGDGSGGEVGHFLNAAGWAVDPTGGTGYTQIGCGAYGNTIVCNYGLGDVSGALASLPIDYNTALTLALEGTVYSV</sequence>
<dbReference type="AlphaFoldDB" id="A0AAD5T9A7"/>
<feature type="chain" id="PRO_5042218535" description="LysM domain-containing protein" evidence="2">
    <location>
        <begin position="18"/>
        <end position="601"/>
    </location>
</feature>
<comment type="caution">
    <text evidence="3">The sequence shown here is derived from an EMBL/GenBank/DDBJ whole genome shotgun (WGS) entry which is preliminary data.</text>
</comment>
<evidence type="ECO:0000256" key="1">
    <source>
        <dbReference type="SAM" id="MobiDB-lite"/>
    </source>
</evidence>